<dbReference type="InterPro" id="IPR002933">
    <property type="entry name" value="Peptidase_M20"/>
</dbReference>
<reference evidence="5 6" key="1">
    <citation type="journal article" date="2012" name="BMC Genomics">
        <title>Complete genome sequence of Saccharothrix espanaensis DSM 44229T and comparison to the other completely sequenced Pseudonocardiaceae.</title>
        <authorList>
            <person name="Strobel T."/>
            <person name="Al-Dilaimi A."/>
            <person name="Blom J."/>
            <person name="Gessner A."/>
            <person name="Kalinowski J."/>
            <person name="Luzhetska M."/>
            <person name="Puhler A."/>
            <person name="Szczepanowski R."/>
            <person name="Bechthold A."/>
            <person name="Ruckert C."/>
        </authorList>
    </citation>
    <scope>NUCLEOTIDE SEQUENCE [LARGE SCALE GENOMIC DNA]</scope>
    <source>
        <strain evidence="6">ATCC 51144 / DSM 44229 / JCM 9112 / NBRC 15066 / NRRL 15764</strain>
    </source>
</reference>
<dbReference type="Proteomes" id="UP000006281">
    <property type="component" value="Chromosome"/>
</dbReference>
<evidence type="ECO:0000256" key="2">
    <source>
        <dbReference type="ARBA" id="ARBA00022723"/>
    </source>
</evidence>
<dbReference type="Gene3D" id="3.40.630.10">
    <property type="entry name" value="Zn peptidases"/>
    <property type="match status" value="1"/>
</dbReference>
<keyword evidence="3" id="KW-0378">Hydrolase</keyword>
<gene>
    <name evidence="5" type="ordered locus">BN6_83830</name>
</gene>
<evidence type="ECO:0000256" key="1">
    <source>
        <dbReference type="ARBA" id="ARBA00022670"/>
    </source>
</evidence>
<keyword evidence="6" id="KW-1185">Reference proteome</keyword>
<dbReference type="AlphaFoldDB" id="K0KFS6"/>
<evidence type="ECO:0000313" key="5">
    <source>
        <dbReference type="EMBL" id="CCH35599.1"/>
    </source>
</evidence>
<dbReference type="EMBL" id="HE804045">
    <property type="protein sequence ID" value="CCH35599.1"/>
    <property type="molecule type" value="Genomic_DNA"/>
</dbReference>
<name>K0KFS6_SACES</name>
<dbReference type="HOGENOM" id="CLU_029469_0_0_11"/>
<evidence type="ECO:0000256" key="3">
    <source>
        <dbReference type="ARBA" id="ARBA00022801"/>
    </source>
</evidence>
<organism evidence="5 6">
    <name type="scientific">Saccharothrix espanaensis (strain ATCC 51144 / DSM 44229 / JCM 9112 / NBRC 15066 / NRRL 15764)</name>
    <dbReference type="NCBI Taxonomy" id="1179773"/>
    <lineage>
        <taxon>Bacteria</taxon>
        <taxon>Bacillati</taxon>
        <taxon>Actinomycetota</taxon>
        <taxon>Actinomycetes</taxon>
        <taxon>Pseudonocardiales</taxon>
        <taxon>Pseudonocardiaceae</taxon>
        <taxon>Saccharothrix</taxon>
    </lineage>
</organism>
<keyword evidence="1" id="KW-0645">Protease</keyword>
<dbReference type="Pfam" id="PF01546">
    <property type="entry name" value="Peptidase_M20"/>
    <property type="match status" value="1"/>
</dbReference>
<dbReference type="GO" id="GO:0006508">
    <property type="term" value="P:proteolysis"/>
    <property type="evidence" value="ECO:0007669"/>
    <property type="project" value="UniProtKB-KW"/>
</dbReference>
<keyword evidence="2" id="KW-0479">Metal-binding</keyword>
<dbReference type="PANTHER" id="PTHR43270:SF4">
    <property type="entry name" value="CARNOSINE DIPEPTIDASE 2, ISOFORM A"/>
    <property type="match status" value="1"/>
</dbReference>
<accession>K0KFS6</accession>
<dbReference type="InterPro" id="IPR051458">
    <property type="entry name" value="Cyt/Met_Dipeptidase"/>
</dbReference>
<dbReference type="SUPFAM" id="SSF53187">
    <property type="entry name" value="Zn-dependent exopeptidases"/>
    <property type="match status" value="1"/>
</dbReference>
<sequence>MDVRPSVARGLSTNRYRRDACEYRDVDRSVLTRTVRGLWDDDILPSLSDLVAVPAISPAFDPAWAEHGHLAAAIEHVRGWLAGRDLPGATIEVVELPERTPLLVVDVPATGDATDTVLLYGHLDKQPPVANWSEGLGPWTPVVRDGRLYGRGAADDGYSGYAAIGAIEAVRAAGGAHARCVVLLETGEESGSPDLPAYLEHLKPALGEVSLVVCLDSGGSDYDRMWLTTSLRGLAQATLTVRVLESGLHSGMASGIVPSSFRVARQLLDRLEDSATGEVLIREMHVEVPANRVAEVREAIASAPGVQVSSVPWAPGVRPVTTDEVELGLNAGWRPTLSITGADGLPAPEDAGNVLRPFTTLVLSFRLPPTADAKASVEAVERLLTQDVPYGAVVELSRVEHADGWNAPELAPWLRKTLDVVGEEVFDAPWRTVSLGGSIPFMGLLHDAYPDAQFLVTGAVGPDSNCHVPDEWLHLGHAARITEAVAVVLDAHTRR</sequence>
<protein>
    <submittedName>
        <fullName evidence="5">Peptidase M20</fullName>
    </submittedName>
</protein>
<dbReference type="Pfam" id="PF07687">
    <property type="entry name" value="M20_dimer"/>
    <property type="match status" value="1"/>
</dbReference>
<dbReference type="KEGG" id="sesp:BN6_83830"/>
<dbReference type="GO" id="GO:0008233">
    <property type="term" value="F:peptidase activity"/>
    <property type="evidence" value="ECO:0007669"/>
    <property type="project" value="UniProtKB-KW"/>
</dbReference>
<proteinExistence type="predicted"/>
<evidence type="ECO:0000259" key="4">
    <source>
        <dbReference type="Pfam" id="PF07687"/>
    </source>
</evidence>
<dbReference type="eggNOG" id="COG0624">
    <property type="taxonomic scope" value="Bacteria"/>
</dbReference>
<dbReference type="InterPro" id="IPR011650">
    <property type="entry name" value="Peptidase_M20_dimer"/>
</dbReference>
<dbReference type="Gene3D" id="3.30.70.360">
    <property type="match status" value="1"/>
</dbReference>
<evidence type="ECO:0000313" key="6">
    <source>
        <dbReference type="Proteomes" id="UP000006281"/>
    </source>
</evidence>
<dbReference type="PATRIC" id="fig|1179773.3.peg.8465"/>
<feature type="domain" description="Peptidase M20 dimerisation" evidence="4">
    <location>
        <begin position="230"/>
        <end position="387"/>
    </location>
</feature>
<dbReference type="GO" id="GO:0046872">
    <property type="term" value="F:metal ion binding"/>
    <property type="evidence" value="ECO:0007669"/>
    <property type="project" value="UniProtKB-KW"/>
</dbReference>
<dbReference type="PANTHER" id="PTHR43270">
    <property type="entry name" value="BETA-ALA-HIS DIPEPTIDASE"/>
    <property type="match status" value="1"/>
</dbReference>